<accession>A0A448HHP2</accession>
<evidence type="ECO:0000256" key="2">
    <source>
        <dbReference type="SAM" id="Phobius"/>
    </source>
</evidence>
<feature type="transmembrane region" description="Helical" evidence="2">
    <location>
        <begin position="115"/>
        <end position="135"/>
    </location>
</feature>
<keyword evidence="2" id="KW-1133">Transmembrane helix</keyword>
<evidence type="ECO:0000256" key="1">
    <source>
        <dbReference type="SAM" id="MobiDB-lite"/>
    </source>
</evidence>
<feature type="region of interest" description="Disordered" evidence="1">
    <location>
        <begin position="1"/>
        <end position="26"/>
    </location>
</feature>
<sequence>MPTDHIPIPSPDSPSEAAGRTPAAPQDAGGYAPVRLRAVLVPLLVVNASLVVLAVASFLIHHRTEGMAAAVSYTVYEFVTLDGEGNVSAWLSALLWALLGLVGAVYAATASRLRGSWLMFAVVCLVASIDEAVSLHERLNMIGDRLLPYLPFTVAYTWTIPGIVVAVVVALTMLRLVRSLPSTARGWLIAAAGVFLTGAVGFELLGAERAEAAGFDSVYWRLMVVEETLELAGLALAIASLTTLTQWNDKERALRVAA</sequence>
<feature type="transmembrane region" description="Helical" evidence="2">
    <location>
        <begin position="218"/>
        <end position="245"/>
    </location>
</feature>
<feature type="transmembrane region" description="Helical" evidence="2">
    <location>
        <begin position="155"/>
        <end position="174"/>
    </location>
</feature>
<dbReference type="AlphaFoldDB" id="A0A448HHP2"/>
<evidence type="ECO:0000313" key="4">
    <source>
        <dbReference type="Proteomes" id="UP000266895"/>
    </source>
</evidence>
<feature type="transmembrane region" description="Helical" evidence="2">
    <location>
        <begin position="87"/>
        <end position="108"/>
    </location>
</feature>
<keyword evidence="2" id="KW-0812">Transmembrane</keyword>
<name>A0A448HHP2_9ACTO</name>
<feature type="transmembrane region" description="Helical" evidence="2">
    <location>
        <begin position="39"/>
        <end position="60"/>
    </location>
</feature>
<protein>
    <submittedName>
        <fullName evidence="3">Uncharacterized protein</fullName>
    </submittedName>
</protein>
<dbReference type="KEGG" id="ahw:NCTC11636_01676"/>
<keyword evidence="4" id="KW-1185">Reference proteome</keyword>
<reference evidence="3 4" key="1">
    <citation type="submission" date="2018-12" db="EMBL/GenBank/DDBJ databases">
        <authorList>
            <consortium name="Pathogen Informatics"/>
        </authorList>
    </citation>
    <scope>NUCLEOTIDE SEQUENCE [LARGE SCALE GENOMIC DNA]</scope>
    <source>
        <strain evidence="3 4">NCTC11636</strain>
    </source>
</reference>
<evidence type="ECO:0000313" key="3">
    <source>
        <dbReference type="EMBL" id="VEG28706.1"/>
    </source>
</evidence>
<dbReference type="EMBL" id="LR134350">
    <property type="protein sequence ID" value="VEG28706.1"/>
    <property type="molecule type" value="Genomic_DNA"/>
</dbReference>
<gene>
    <name evidence="3" type="ORF">NCTC11636_01676</name>
</gene>
<organism evidence="3 4">
    <name type="scientific">Actinomyces howellii</name>
    <dbReference type="NCBI Taxonomy" id="52771"/>
    <lineage>
        <taxon>Bacteria</taxon>
        <taxon>Bacillati</taxon>
        <taxon>Actinomycetota</taxon>
        <taxon>Actinomycetes</taxon>
        <taxon>Actinomycetales</taxon>
        <taxon>Actinomycetaceae</taxon>
        <taxon>Actinomyces</taxon>
    </lineage>
</organism>
<feature type="transmembrane region" description="Helical" evidence="2">
    <location>
        <begin position="186"/>
        <end position="206"/>
    </location>
</feature>
<dbReference type="Proteomes" id="UP000266895">
    <property type="component" value="Chromosome"/>
</dbReference>
<proteinExistence type="predicted"/>
<keyword evidence="2" id="KW-0472">Membrane</keyword>